<protein>
    <submittedName>
        <fullName evidence="1">Uncharacterized protein</fullName>
    </submittedName>
</protein>
<accession>A0A1G7GMP2</accession>
<name>A0A1G7GMP2_9GAMM</name>
<dbReference type="EMBL" id="FNBM01000001">
    <property type="protein sequence ID" value="SDE89394.1"/>
    <property type="molecule type" value="Genomic_DNA"/>
</dbReference>
<evidence type="ECO:0000313" key="1">
    <source>
        <dbReference type="EMBL" id="SDE89394.1"/>
    </source>
</evidence>
<reference evidence="1 2" key="1">
    <citation type="submission" date="2016-10" db="EMBL/GenBank/DDBJ databases">
        <authorList>
            <person name="de Groot N.N."/>
        </authorList>
    </citation>
    <scope>NUCLEOTIDE SEQUENCE [LARGE SCALE GENOMIC DNA]</scope>
    <source>
        <strain evidence="1 2">LMG 25475</strain>
    </source>
</reference>
<dbReference type="Proteomes" id="UP000243378">
    <property type="component" value="Unassembled WGS sequence"/>
</dbReference>
<proteinExistence type="predicted"/>
<dbReference type="STRING" id="640205.SAMN05216381_0259"/>
<gene>
    <name evidence="1" type="ORF">SAMN05216381_0259</name>
</gene>
<organism evidence="1 2">
    <name type="scientific">Phytopseudomonas seleniipraecipitans</name>
    <dbReference type="NCBI Taxonomy" id="640205"/>
    <lineage>
        <taxon>Bacteria</taxon>
        <taxon>Pseudomonadati</taxon>
        <taxon>Pseudomonadota</taxon>
        <taxon>Gammaproteobacteria</taxon>
        <taxon>Pseudomonadales</taxon>
        <taxon>Pseudomonadaceae</taxon>
        <taxon>Phytopseudomonas</taxon>
    </lineage>
</organism>
<evidence type="ECO:0000313" key="2">
    <source>
        <dbReference type="Proteomes" id="UP000243378"/>
    </source>
</evidence>
<dbReference type="AlphaFoldDB" id="A0A1G7GMP2"/>
<sequence length="122" mass="13792">MQIVKRFSTEPASNARRSCAGLYGRCDCSASETEPIYCSNRRLAVSEKGNVAARRRSCRRQLTKAGLLQILANLGFEFCLERRIELQLARQFFKVGALHEVFLIDHQHAGDVHLSGHFRRSG</sequence>